<dbReference type="AlphaFoldDB" id="A0A327K082"/>
<protein>
    <recommendedName>
        <fullName evidence="3">Glycine transferase</fullName>
    </recommendedName>
</protein>
<proteinExistence type="predicted"/>
<sequence>MRLGIMQPYFFPYIGYFDVIGKTDQWIVFDVVKYQPKHWMNRNRILEPNKGEQYITVPVDKASGSLLTEVRTKDADAARDKILRQLSLYRSVAPFFDDVYALVDETFARFDGGLLRDLNVIGLQLVCARLEIPFNYSLCSSHDFDFSNVSHAGQWALEICDQCGATGYVNPPGGRPIFKIEEWRERQIDIAFTSMPDFRYDVRNRWQFVPNLSILDCMMWSSPDRIRSYLAGLSLDHP</sequence>
<gene>
    <name evidence="1" type="ORF">CH339_05020</name>
</gene>
<comment type="caution">
    <text evidence="1">The sequence shown here is derived from an EMBL/GenBank/DDBJ whole genome shotgun (WGS) entry which is preliminary data.</text>
</comment>
<accession>A0A327K082</accession>
<dbReference type="EMBL" id="NPEV01000007">
    <property type="protein sequence ID" value="RAI28768.1"/>
    <property type="molecule type" value="Genomic_DNA"/>
</dbReference>
<organism evidence="1 2">
    <name type="scientific">Rhodobium orientis</name>
    <dbReference type="NCBI Taxonomy" id="34017"/>
    <lineage>
        <taxon>Bacteria</taxon>
        <taxon>Pseudomonadati</taxon>
        <taxon>Pseudomonadota</taxon>
        <taxon>Alphaproteobacteria</taxon>
        <taxon>Hyphomicrobiales</taxon>
        <taxon>Rhodobiaceae</taxon>
        <taxon>Rhodobium</taxon>
    </lineage>
</organism>
<dbReference type="RefSeq" id="WP_111433195.1">
    <property type="nucleotide sequence ID" value="NZ_JACIGG010000014.1"/>
</dbReference>
<evidence type="ECO:0008006" key="3">
    <source>
        <dbReference type="Google" id="ProtNLM"/>
    </source>
</evidence>
<evidence type="ECO:0000313" key="2">
    <source>
        <dbReference type="Proteomes" id="UP000249299"/>
    </source>
</evidence>
<reference evidence="1 2" key="1">
    <citation type="submission" date="2017-07" db="EMBL/GenBank/DDBJ databases">
        <title>Draft Genome Sequences of Select Purple Nonsulfur Bacteria.</title>
        <authorList>
            <person name="Lasarre B."/>
            <person name="Mckinlay J.B."/>
        </authorList>
    </citation>
    <scope>NUCLEOTIDE SEQUENCE [LARGE SCALE GENOMIC DNA]</scope>
    <source>
        <strain evidence="1 2">DSM 11290</strain>
    </source>
</reference>
<dbReference type="Pfam" id="PF08889">
    <property type="entry name" value="WbqC"/>
    <property type="match status" value="1"/>
</dbReference>
<dbReference type="OrthoDB" id="3611744at2"/>
<dbReference type="Proteomes" id="UP000249299">
    <property type="component" value="Unassembled WGS sequence"/>
</dbReference>
<dbReference type="InterPro" id="IPR014985">
    <property type="entry name" value="WbqC"/>
</dbReference>
<evidence type="ECO:0000313" key="1">
    <source>
        <dbReference type="EMBL" id="RAI28768.1"/>
    </source>
</evidence>
<name>A0A327K082_9HYPH</name>
<keyword evidence="2" id="KW-1185">Reference proteome</keyword>